<dbReference type="PANTHER" id="PTHR17985:SF8">
    <property type="entry name" value="TRANSPORT AND GOLGI ORGANIZATION PROTEIN 2 HOMOLOG"/>
    <property type="match status" value="1"/>
</dbReference>
<dbReference type="Proteomes" id="UP001165267">
    <property type="component" value="Unassembled WGS sequence"/>
</dbReference>
<protein>
    <submittedName>
        <fullName evidence="1">NRDE family protein</fullName>
    </submittedName>
</protein>
<evidence type="ECO:0000313" key="2">
    <source>
        <dbReference type="Proteomes" id="UP001165267"/>
    </source>
</evidence>
<gene>
    <name evidence="1" type="ORF">NSP04_09740</name>
</gene>
<dbReference type="RefSeq" id="WP_257512137.1">
    <property type="nucleotide sequence ID" value="NZ_JANKHG010000017.1"/>
</dbReference>
<dbReference type="Pfam" id="PF05742">
    <property type="entry name" value="TANGO2"/>
    <property type="match status" value="1"/>
</dbReference>
<keyword evidence="2" id="KW-1185">Reference proteome</keyword>
<dbReference type="EMBL" id="JANKHG010000017">
    <property type="protein sequence ID" value="MCR2746930.1"/>
    <property type="molecule type" value="Genomic_DNA"/>
</dbReference>
<dbReference type="PANTHER" id="PTHR17985">
    <property type="entry name" value="SER/THR-RICH PROTEIN T10 IN DGCR REGION"/>
    <property type="match status" value="1"/>
</dbReference>
<proteinExistence type="predicted"/>
<sequence>MCLAAVALNAHPDFPFICVANRDEFHNRPTAPLHVWNSTMVAGKDLQSGGAWLGVGTNSEFALLTNVRNSALNMPATAPTRGELVVNSIATGKGPSKENALGYAGFNLIHGNLNSLVFSCTSNQGLKLQNDLPFTVSLNQGIHSLSNGHFGAPWPKTRKLEAGLKSQLETPNTQAITIKELESALFDLLANTSLAADDQLPSTGVPYEWEKMLSAVKIVSPLYGTRSSAVVLLDHNNTVHFTEITFNPAGNESGQQRFEIPLPPKL</sequence>
<accession>A0ABT1XI24</accession>
<reference evidence="1" key="1">
    <citation type="submission" date="2022-07" db="EMBL/GenBank/DDBJ databases">
        <authorList>
            <person name="Xamxidin M."/>
        </authorList>
    </citation>
    <scope>NUCLEOTIDE SEQUENCE</scope>
    <source>
        <strain evidence="1">YS8-69</strain>
    </source>
</reference>
<dbReference type="InterPro" id="IPR008551">
    <property type="entry name" value="TANGO2"/>
</dbReference>
<evidence type="ECO:0000313" key="1">
    <source>
        <dbReference type="EMBL" id="MCR2746930.1"/>
    </source>
</evidence>
<name>A0ABT1XI24_9BURK</name>
<organism evidence="1 2">
    <name type="scientific">Limnobacter parvus</name>
    <dbReference type="NCBI Taxonomy" id="2939690"/>
    <lineage>
        <taxon>Bacteria</taxon>
        <taxon>Pseudomonadati</taxon>
        <taxon>Pseudomonadota</taxon>
        <taxon>Betaproteobacteria</taxon>
        <taxon>Burkholderiales</taxon>
        <taxon>Burkholderiaceae</taxon>
        <taxon>Limnobacter</taxon>
    </lineage>
</organism>
<comment type="caution">
    <text evidence="1">The sequence shown here is derived from an EMBL/GenBank/DDBJ whole genome shotgun (WGS) entry which is preliminary data.</text>
</comment>